<evidence type="ECO:0000313" key="3">
    <source>
        <dbReference type="EMBL" id="KAL3520632.1"/>
    </source>
</evidence>
<sequence length="112" mass="13669">MLNTSQRTAWVPNFYLSAWMHFILSYLWNLRNNIQNVVLHILDMFIIDYFFSRIDFALKLWKLLFLPYMSSIIGWYSKQRHRIVMDMILDSIDLSFTMDFDHYFNESLILLS</sequence>
<accession>A0ABD2ZMG1</accession>
<dbReference type="Pfam" id="PF23568">
    <property type="entry name" value="ARM_LIN"/>
    <property type="match status" value="1"/>
</dbReference>
<keyword evidence="1" id="KW-0472">Membrane</keyword>
<keyword evidence="1" id="KW-1133">Transmembrane helix</keyword>
<feature type="domain" description="Putative E3 ubiquitin-protein ligase LIN N-terminal" evidence="2">
    <location>
        <begin position="5"/>
        <end position="87"/>
    </location>
</feature>
<reference evidence="3 4" key="1">
    <citation type="submission" date="2024-11" db="EMBL/GenBank/DDBJ databases">
        <title>A near-complete genome assembly of Cinchona calisaya.</title>
        <authorList>
            <person name="Lian D.C."/>
            <person name="Zhao X.W."/>
            <person name="Wei L."/>
        </authorList>
    </citation>
    <scope>NUCLEOTIDE SEQUENCE [LARGE SCALE GENOMIC DNA]</scope>
    <source>
        <tissue evidence="3">Nenye</tissue>
    </source>
</reference>
<name>A0ABD2ZMG1_9GENT</name>
<organism evidence="3 4">
    <name type="scientific">Cinchona calisaya</name>
    <dbReference type="NCBI Taxonomy" id="153742"/>
    <lineage>
        <taxon>Eukaryota</taxon>
        <taxon>Viridiplantae</taxon>
        <taxon>Streptophyta</taxon>
        <taxon>Embryophyta</taxon>
        <taxon>Tracheophyta</taxon>
        <taxon>Spermatophyta</taxon>
        <taxon>Magnoliopsida</taxon>
        <taxon>eudicotyledons</taxon>
        <taxon>Gunneridae</taxon>
        <taxon>Pentapetalae</taxon>
        <taxon>asterids</taxon>
        <taxon>lamiids</taxon>
        <taxon>Gentianales</taxon>
        <taxon>Rubiaceae</taxon>
        <taxon>Cinchonoideae</taxon>
        <taxon>Cinchoneae</taxon>
        <taxon>Cinchona</taxon>
    </lineage>
</organism>
<evidence type="ECO:0000259" key="2">
    <source>
        <dbReference type="Pfam" id="PF23568"/>
    </source>
</evidence>
<keyword evidence="4" id="KW-1185">Reference proteome</keyword>
<keyword evidence="1" id="KW-0812">Transmembrane</keyword>
<dbReference type="InterPro" id="IPR052858">
    <property type="entry name" value="E3_ubiquitin-ligase_LIN"/>
</dbReference>
<dbReference type="Proteomes" id="UP001630127">
    <property type="component" value="Unassembled WGS sequence"/>
</dbReference>
<feature type="transmembrane region" description="Helical" evidence="1">
    <location>
        <begin position="12"/>
        <end position="30"/>
    </location>
</feature>
<dbReference type="EMBL" id="JBJUIK010000008">
    <property type="protein sequence ID" value="KAL3520632.1"/>
    <property type="molecule type" value="Genomic_DNA"/>
</dbReference>
<comment type="caution">
    <text evidence="3">The sequence shown here is derived from an EMBL/GenBank/DDBJ whole genome shotgun (WGS) entry which is preliminary data.</text>
</comment>
<proteinExistence type="predicted"/>
<dbReference type="PANTHER" id="PTHR47446:SF3">
    <property type="entry name" value="RING-TYPE E3 UBIQUITIN TRANSFERASE"/>
    <property type="match status" value="1"/>
</dbReference>
<dbReference type="AlphaFoldDB" id="A0ABD2ZMG1"/>
<dbReference type="PANTHER" id="PTHR47446">
    <property type="entry name" value="RING-TYPE E3 UBIQUITIN TRANSFERASE"/>
    <property type="match status" value="1"/>
</dbReference>
<evidence type="ECO:0000313" key="4">
    <source>
        <dbReference type="Proteomes" id="UP001630127"/>
    </source>
</evidence>
<feature type="transmembrane region" description="Helical" evidence="1">
    <location>
        <begin position="60"/>
        <end position="77"/>
    </location>
</feature>
<protein>
    <recommendedName>
        <fullName evidence="2">Putative E3 ubiquitin-protein ligase LIN N-terminal domain-containing protein</fullName>
    </recommendedName>
</protein>
<dbReference type="InterPro" id="IPR056512">
    <property type="entry name" value="LIN_N"/>
</dbReference>
<evidence type="ECO:0000256" key="1">
    <source>
        <dbReference type="SAM" id="Phobius"/>
    </source>
</evidence>
<gene>
    <name evidence="3" type="ORF">ACH5RR_018781</name>
</gene>